<dbReference type="Gene3D" id="1.10.287.130">
    <property type="match status" value="1"/>
</dbReference>
<sequence length="1340" mass="148456">MKPLNRINRNKQGAHRARLSILDRTISVLPQRTKPGGALVTRVHSQLRVAALFLLLGIYLIPIQIWAAVTATEINTHQKQQPTTGSAFFDLGELIFQTIGDNEQIPQGVVTALAQDRDGFIWIGTQFGLLRFDGYRFVSFLHDPKDDTSLSGSFIRSLWVAQDGRIWIGTFADGISVYNPATGRFKRFEHNRSESNSLYNNTVRALIGDDQGNIYAATDNGLNHIQATTGRISRLKITGCDQPLAQPRLRSLLLRDTNTLWVGSKTGLCRVSLPNGHTSGEADWQQPLRGQTESAFNQQNVFRLFQGADHTIWVGTTDHGAAFFTPGSDQVTRIRHRPGDPTSLSHHWVNGIIQPDPDHIWLSTSGGGITVVNANSGAVIRHIRHDPLNPYSINLDSMGALLIDASGLIWAGTWGNGLNRHNPHNGAFRTFVRRLSYPHSLSHEDVRSITELNNGQIWVGNAQTGIDIIDPRIGVVTGHRPDPADPSKLADGYVRVIRQTFDGSLWAGSANTGLHHFDPQSQQFTRYSKADGLPGYQVVMLQETANGQLWVGTDDGLALMDIQTRQLQPLNTFKNHTLLSGKPVLTMAYMTPDLLWVGTRIGLFVLNLTAKTVTEISAQALTTETLSDNYIKSLLVDSQGRLLVATPHGLDRLVHFDGHHAQFESLDQLVGRPTGTAGNLMEDAQGRIWNGYGWLDPSAQSFEDLGTADDWDTGTMWTGSYTKLRDGTLVFGGTKGLLLLRPERWTQWTYHPPVVISELAVNNQPVTVSRQLVLPPSTRSFSVEFAALDYTAPHSNRYAYQLVGYDDNWIPVDASKRHITYTRLPPGHYQLKIKGSNRKGQWSKQQLNLAVIQLPTWYETWWFRLGLLLLITTLLYLAYLWRIKELKQQQVALDSLVQSRTANISMLGTIGKDITSTLDLSSVLERVYKHVNELMGADVFVVGILDTEKQRISCRLAIEKGQKLPEFEYALSDTQRPAVWCVTHQKELRVNQISELTHYVGHIAAPVSGAESESLIYLPLIIDTRIIGCLTVQSFQPHAFSDNDVQMLRTIANYTAIALANADSVAQLESTFAQLQTAHDDLKVTQQQLVQQEKMAGLGRLVSGVAHEINTPLGIGITAGSYASKALSECEQKLASGKLTKDNLEQFMALLKESLQLLESNLNRAAQLVKNFKQVAVDQSIEELSTINLPDYLNDVLTSLHPKWKHTQVSVQTDFPGEARMSTYPGAIAQILTNLVDNAIKHGFDEGTQPGTVTISLSTSDEQITWIVSDDGAGMSDDTLSKVFEPFYTTRRSNGGTGLGMHIVFNIVTQKLKGTIECHSEAGQGCRYTIVLPNTLENAE</sequence>
<dbReference type="PRINTS" id="PR00344">
    <property type="entry name" value="BCTRLSENSOR"/>
</dbReference>
<dbReference type="SUPFAM" id="SSF55874">
    <property type="entry name" value="ATPase domain of HSP90 chaperone/DNA topoisomerase II/histidine kinase"/>
    <property type="match status" value="1"/>
</dbReference>
<keyword evidence="5" id="KW-0472">Membrane</keyword>
<evidence type="ECO:0000313" key="8">
    <source>
        <dbReference type="Proteomes" id="UP000310249"/>
    </source>
</evidence>
<dbReference type="PROSITE" id="PS50109">
    <property type="entry name" value="HIS_KIN"/>
    <property type="match status" value="1"/>
</dbReference>
<dbReference type="SUPFAM" id="SSF50998">
    <property type="entry name" value="Quinoprotein alcohol dehydrogenase-like"/>
    <property type="match status" value="2"/>
</dbReference>
<organism evidence="7 8">
    <name type="scientific">Pseudoalteromonas rubra</name>
    <dbReference type="NCBI Taxonomy" id="43658"/>
    <lineage>
        <taxon>Bacteria</taxon>
        <taxon>Pseudomonadati</taxon>
        <taxon>Pseudomonadota</taxon>
        <taxon>Gammaproteobacteria</taxon>
        <taxon>Alteromonadales</taxon>
        <taxon>Pseudoalteromonadaceae</taxon>
        <taxon>Pseudoalteromonas</taxon>
    </lineage>
</organism>
<dbReference type="InterPro" id="IPR013783">
    <property type="entry name" value="Ig-like_fold"/>
</dbReference>
<dbReference type="Gene3D" id="3.30.565.10">
    <property type="entry name" value="Histidine kinase-like ATPase, C-terminal domain"/>
    <property type="match status" value="1"/>
</dbReference>
<keyword evidence="5" id="KW-1133">Transmembrane helix</keyword>
<protein>
    <recommendedName>
        <fullName evidence="2">histidine kinase</fullName>
        <ecNumber evidence="2">2.7.13.3</ecNumber>
    </recommendedName>
</protein>
<dbReference type="InterPro" id="IPR015943">
    <property type="entry name" value="WD40/YVTN_repeat-like_dom_sf"/>
</dbReference>
<dbReference type="InterPro" id="IPR003594">
    <property type="entry name" value="HATPase_dom"/>
</dbReference>
<dbReference type="GO" id="GO:0000155">
    <property type="term" value="F:phosphorelay sensor kinase activity"/>
    <property type="evidence" value="ECO:0007669"/>
    <property type="project" value="InterPro"/>
</dbReference>
<dbReference type="InterPro" id="IPR036890">
    <property type="entry name" value="HATPase_C_sf"/>
</dbReference>
<keyword evidence="5" id="KW-0812">Transmembrane</keyword>
<dbReference type="InterPro" id="IPR003661">
    <property type="entry name" value="HisK_dim/P_dom"/>
</dbReference>
<dbReference type="InterPro" id="IPR011047">
    <property type="entry name" value="Quinoprotein_ADH-like_sf"/>
</dbReference>
<gene>
    <name evidence="7" type="ORF">CWB99_17745</name>
</gene>
<feature type="transmembrane region" description="Helical" evidence="5">
    <location>
        <begin position="49"/>
        <end position="69"/>
    </location>
</feature>
<feature type="coiled-coil region" evidence="4">
    <location>
        <begin position="1141"/>
        <end position="1175"/>
    </location>
</feature>
<evidence type="ECO:0000259" key="6">
    <source>
        <dbReference type="PROSITE" id="PS50109"/>
    </source>
</evidence>
<evidence type="ECO:0000256" key="1">
    <source>
        <dbReference type="ARBA" id="ARBA00000085"/>
    </source>
</evidence>
<dbReference type="InterPro" id="IPR029016">
    <property type="entry name" value="GAF-like_dom_sf"/>
</dbReference>
<dbReference type="Pfam" id="PF07494">
    <property type="entry name" value="Reg_prop"/>
    <property type="match status" value="2"/>
</dbReference>
<dbReference type="EMBL" id="PNCI01000042">
    <property type="protein sequence ID" value="TMP26704.1"/>
    <property type="molecule type" value="Genomic_DNA"/>
</dbReference>
<keyword evidence="3" id="KW-0597">Phosphoprotein</keyword>
<dbReference type="Gene3D" id="3.30.450.40">
    <property type="match status" value="1"/>
</dbReference>
<name>A0A5S3WJ93_9GAMM</name>
<dbReference type="EC" id="2.7.13.3" evidence="2"/>
<reference evidence="8" key="2">
    <citation type="submission" date="2019-06" db="EMBL/GenBank/DDBJ databases">
        <title>Co-occurence of chitin degradation, pigmentation and bioactivity in marine Pseudoalteromonas.</title>
        <authorList>
            <person name="Sonnenschein E.C."/>
            <person name="Bech P.K."/>
        </authorList>
    </citation>
    <scope>NUCLEOTIDE SEQUENCE [LARGE SCALE GENOMIC DNA]</scope>
    <source>
        <strain evidence="8">S2676</strain>
    </source>
</reference>
<dbReference type="PANTHER" id="PTHR43547">
    <property type="entry name" value="TWO-COMPONENT HISTIDINE KINASE"/>
    <property type="match status" value="1"/>
</dbReference>
<dbReference type="CDD" id="cd00082">
    <property type="entry name" value="HisKA"/>
    <property type="match status" value="1"/>
</dbReference>
<dbReference type="InterPro" id="IPR011123">
    <property type="entry name" value="Y_Y_Y"/>
</dbReference>
<dbReference type="Proteomes" id="UP000310249">
    <property type="component" value="Unassembled WGS sequence"/>
</dbReference>
<dbReference type="CDD" id="cd00075">
    <property type="entry name" value="HATPase"/>
    <property type="match status" value="1"/>
</dbReference>
<feature type="domain" description="Histidine kinase" evidence="6">
    <location>
        <begin position="1104"/>
        <end position="1336"/>
    </location>
</feature>
<dbReference type="Pfam" id="PF02518">
    <property type="entry name" value="HATPase_c"/>
    <property type="match status" value="1"/>
</dbReference>
<dbReference type="InterPro" id="IPR003018">
    <property type="entry name" value="GAF"/>
</dbReference>
<reference evidence="7 8" key="1">
    <citation type="submission" date="2018-01" db="EMBL/GenBank/DDBJ databases">
        <authorList>
            <person name="Paulsen S."/>
            <person name="Gram L.K."/>
        </authorList>
    </citation>
    <scope>NUCLEOTIDE SEQUENCE [LARGE SCALE GENOMIC DNA]</scope>
    <source>
        <strain evidence="7 8">S2676</strain>
    </source>
</reference>
<dbReference type="PANTHER" id="PTHR43547:SF2">
    <property type="entry name" value="HYBRID SIGNAL TRANSDUCTION HISTIDINE KINASE C"/>
    <property type="match status" value="1"/>
</dbReference>
<dbReference type="InterPro" id="IPR011110">
    <property type="entry name" value="Reg_prop"/>
</dbReference>
<accession>A0A5S3WJ93</accession>
<dbReference type="SUPFAM" id="SSF55781">
    <property type="entry name" value="GAF domain-like"/>
    <property type="match status" value="1"/>
</dbReference>
<dbReference type="SMART" id="SM00387">
    <property type="entry name" value="HATPase_c"/>
    <property type="match status" value="1"/>
</dbReference>
<evidence type="ECO:0000256" key="2">
    <source>
        <dbReference type="ARBA" id="ARBA00012438"/>
    </source>
</evidence>
<evidence type="ECO:0000256" key="4">
    <source>
        <dbReference type="SAM" id="Coils"/>
    </source>
</evidence>
<proteinExistence type="predicted"/>
<comment type="caution">
    <text evidence="7">The sequence shown here is derived from an EMBL/GenBank/DDBJ whole genome shotgun (WGS) entry which is preliminary data.</text>
</comment>
<keyword evidence="4" id="KW-0175">Coiled coil</keyword>
<evidence type="ECO:0000256" key="5">
    <source>
        <dbReference type="SAM" id="Phobius"/>
    </source>
</evidence>
<evidence type="ECO:0000256" key="3">
    <source>
        <dbReference type="ARBA" id="ARBA00022553"/>
    </source>
</evidence>
<dbReference type="Gene3D" id="2.130.10.10">
    <property type="entry name" value="YVTN repeat-like/Quinoprotein amine dehydrogenase"/>
    <property type="match status" value="2"/>
</dbReference>
<dbReference type="InterPro" id="IPR004358">
    <property type="entry name" value="Sig_transdc_His_kin-like_C"/>
</dbReference>
<dbReference type="Gene3D" id="2.60.40.10">
    <property type="entry name" value="Immunoglobulins"/>
    <property type="match status" value="1"/>
</dbReference>
<dbReference type="Pfam" id="PF07495">
    <property type="entry name" value="Y_Y_Y"/>
    <property type="match status" value="1"/>
</dbReference>
<comment type="catalytic activity">
    <reaction evidence="1">
        <text>ATP + protein L-histidine = ADP + protein N-phospho-L-histidine.</text>
        <dbReference type="EC" id="2.7.13.3"/>
    </reaction>
</comment>
<evidence type="ECO:0000313" key="7">
    <source>
        <dbReference type="EMBL" id="TMP26704.1"/>
    </source>
</evidence>
<dbReference type="Pfam" id="PF13185">
    <property type="entry name" value="GAF_2"/>
    <property type="match status" value="1"/>
</dbReference>
<dbReference type="SMART" id="SM00065">
    <property type="entry name" value="GAF"/>
    <property type="match status" value="1"/>
</dbReference>
<dbReference type="InterPro" id="IPR005467">
    <property type="entry name" value="His_kinase_dom"/>
</dbReference>